<dbReference type="RefSeq" id="WP_211145053.1">
    <property type="nucleotide sequence ID" value="NZ_JAEEGB010000051.1"/>
</dbReference>
<evidence type="ECO:0008006" key="4">
    <source>
        <dbReference type="Google" id="ProtNLM"/>
    </source>
</evidence>
<reference evidence="2" key="1">
    <citation type="submission" date="2020-12" db="EMBL/GenBank/DDBJ databases">
        <title>Clostridium thailandense sp. nov., a novel acetogenic bacterium isolated from peat land soil in Thailand.</title>
        <authorList>
            <person name="Chaikitkaew S."/>
            <person name="Birkeland N.K."/>
        </authorList>
    </citation>
    <scope>NUCLEOTIDE SEQUENCE</scope>
    <source>
        <strain evidence="2">DSM 17425</strain>
    </source>
</reference>
<evidence type="ECO:0000313" key="2">
    <source>
        <dbReference type="EMBL" id="MBI6875711.1"/>
    </source>
</evidence>
<dbReference type="Proteomes" id="UP000622687">
    <property type="component" value="Unassembled WGS sequence"/>
</dbReference>
<evidence type="ECO:0000313" key="3">
    <source>
        <dbReference type="Proteomes" id="UP000622687"/>
    </source>
</evidence>
<name>A0A934I689_9CLOT</name>
<gene>
    <name evidence="2" type="ORF">I6U51_23875</name>
</gene>
<keyword evidence="1" id="KW-1133">Transmembrane helix</keyword>
<keyword evidence="1" id="KW-0812">Transmembrane</keyword>
<dbReference type="AlphaFoldDB" id="A0A934I689"/>
<organism evidence="2 3">
    <name type="scientific">Clostridium aciditolerans</name>
    <dbReference type="NCBI Taxonomy" id="339861"/>
    <lineage>
        <taxon>Bacteria</taxon>
        <taxon>Bacillati</taxon>
        <taxon>Bacillota</taxon>
        <taxon>Clostridia</taxon>
        <taxon>Eubacteriales</taxon>
        <taxon>Clostridiaceae</taxon>
        <taxon>Clostridium</taxon>
    </lineage>
</organism>
<feature type="transmembrane region" description="Helical" evidence="1">
    <location>
        <begin position="63"/>
        <end position="84"/>
    </location>
</feature>
<proteinExistence type="predicted"/>
<evidence type="ECO:0000256" key="1">
    <source>
        <dbReference type="SAM" id="Phobius"/>
    </source>
</evidence>
<keyword evidence="1" id="KW-0472">Membrane</keyword>
<accession>A0A934I689</accession>
<comment type="caution">
    <text evidence="2">The sequence shown here is derived from an EMBL/GenBank/DDBJ whole genome shotgun (WGS) entry which is preliminary data.</text>
</comment>
<keyword evidence="3" id="KW-1185">Reference proteome</keyword>
<protein>
    <recommendedName>
        <fullName evidence="4">DUF3784 domain-containing protein</fullName>
    </recommendedName>
</protein>
<sequence>MINFIVVMGLIKLSISTYSKYKINKFTFSKGLKERQIEYNNIVIGLNLTFLLLLSYLELNSLIMMISTSIIAIIDIITVIRAGVFSRLKNSLNK</sequence>
<feature type="transmembrane region" description="Helical" evidence="1">
    <location>
        <begin position="39"/>
        <end position="57"/>
    </location>
</feature>
<dbReference type="EMBL" id="JAEEGB010000051">
    <property type="protein sequence ID" value="MBI6875711.1"/>
    <property type="molecule type" value="Genomic_DNA"/>
</dbReference>